<dbReference type="SUPFAM" id="SSF49879">
    <property type="entry name" value="SMAD/FHA domain"/>
    <property type="match status" value="1"/>
</dbReference>
<feature type="compositionally biased region" description="Low complexity" evidence="5">
    <location>
        <begin position="42"/>
        <end position="52"/>
    </location>
</feature>
<dbReference type="InterPro" id="IPR001766">
    <property type="entry name" value="Fork_head_dom"/>
</dbReference>
<name>A0AA91PXT9_CLALS</name>
<dbReference type="PROSITE" id="PS50006">
    <property type="entry name" value="FHA_DOMAIN"/>
    <property type="match status" value="1"/>
</dbReference>
<feature type="region of interest" description="Disordered" evidence="5">
    <location>
        <begin position="1"/>
        <end position="52"/>
    </location>
</feature>
<feature type="compositionally biased region" description="Basic and acidic residues" evidence="5">
    <location>
        <begin position="998"/>
        <end position="1014"/>
    </location>
</feature>
<dbReference type="GO" id="GO:0060962">
    <property type="term" value="P:regulation of ribosomal protein gene transcription by RNA polymerase II"/>
    <property type="evidence" value="ECO:0007669"/>
    <property type="project" value="InterPro"/>
</dbReference>
<dbReference type="SMART" id="SM00339">
    <property type="entry name" value="FH"/>
    <property type="match status" value="1"/>
</dbReference>
<evidence type="ECO:0000259" key="6">
    <source>
        <dbReference type="PROSITE" id="PS50006"/>
    </source>
</evidence>
<dbReference type="SUPFAM" id="SSF46785">
    <property type="entry name" value="Winged helix' DNA-binding domain"/>
    <property type="match status" value="1"/>
</dbReference>
<evidence type="ECO:0000259" key="7">
    <source>
        <dbReference type="PROSITE" id="PS50039"/>
    </source>
</evidence>
<accession>A0AA91PXT9</accession>
<feature type="compositionally biased region" description="Polar residues" evidence="5">
    <location>
        <begin position="913"/>
        <end position="948"/>
    </location>
</feature>
<organism evidence="8 9">
    <name type="scientific">Clavispora lusitaniae</name>
    <name type="common">Candida lusitaniae</name>
    <dbReference type="NCBI Taxonomy" id="36911"/>
    <lineage>
        <taxon>Eukaryota</taxon>
        <taxon>Fungi</taxon>
        <taxon>Dikarya</taxon>
        <taxon>Ascomycota</taxon>
        <taxon>Saccharomycotina</taxon>
        <taxon>Pichiomycetes</taxon>
        <taxon>Metschnikowiaceae</taxon>
        <taxon>Clavispora</taxon>
    </lineage>
</organism>
<feature type="compositionally biased region" description="Polar residues" evidence="5">
    <location>
        <begin position="767"/>
        <end position="778"/>
    </location>
</feature>
<comment type="caution">
    <text evidence="8">The sequence shown here is derived from an EMBL/GenBank/DDBJ whole genome shotgun (WGS) entry which is preliminary data.</text>
</comment>
<protein>
    <submittedName>
        <fullName evidence="8">Fork-head transcriptional regulator</fullName>
    </submittedName>
</protein>
<feature type="DNA-binding region" description="Fork-head" evidence="3">
    <location>
        <begin position="590"/>
        <end position="680"/>
    </location>
</feature>
<dbReference type="Gene3D" id="1.10.10.10">
    <property type="entry name" value="Winged helix-like DNA-binding domain superfamily/Winged helix DNA-binding domain"/>
    <property type="match status" value="1"/>
</dbReference>
<comment type="subcellular location">
    <subcellularLocation>
        <location evidence="3">Nucleus</location>
    </subcellularLocation>
</comment>
<dbReference type="KEGG" id="clus:A9F13_13g00473"/>
<dbReference type="InterPro" id="IPR036388">
    <property type="entry name" value="WH-like_DNA-bd_sf"/>
</dbReference>
<dbReference type="Pfam" id="PF00498">
    <property type="entry name" value="FHA"/>
    <property type="match status" value="1"/>
</dbReference>
<keyword evidence="2 3" id="KW-0539">Nucleus</keyword>
<evidence type="ECO:0000256" key="3">
    <source>
        <dbReference type="PROSITE-ProRule" id="PRU00089"/>
    </source>
</evidence>
<evidence type="ECO:0000313" key="8">
    <source>
        <dbReference type="EMBL" id="OVF07350.1"/>
    </source>
</evidence>
<evidence type="ECO:0000256" key="1">
    <source>
        <dbReference type="ARBA" id="ARBA00023125"/>
    </source>
</evidence>
<dbReference type="InterPro" id="IPR045178">
    <property type="entry name" value="Fhl1/FHA1"/>
</dbReference>
<dbReference type="PROSITE" id="PS50039">
    <property type="entry name" value="FORK_HEAD_3"/>
    <property type="match status" value="1"/>
</dbReference>
<dbReference type="Proteomes" id="UP000195602">
    <property type="component" value="Unassembled WGS sequence"/>
</dbReference>
<sequence length="1014" mass="111879">MSWPTSEHAQSSPRAIPSNTAKTNEELAKSFPLTESYLNPTSQSQSDSIADSAQEALNKQAVISPAAEASETEDVDGNAAASKISAYARLDFENYTFFVQTLQVVLGRNSNEEIQSSQHSVDVHLGSKKAISRRHAKIFYNFGTQRFEISIVGRNGAFIDDSFVEKGITLPLADGTKVQIGDIPFTFVLPTIEPSEENEKKQKPGQLINPSDAINLRTNLYQSSTSPQREKKKKVQISMEMKKDIARRNSKADIVRRLSTARRKSNATTNDEINALLKELEELEGENGEEFDPDSLDEEVRELLAQQNSKNLTEEQLEKEEVEIDELVKQHNLQQGVNLDEPETAQAKKHTTTVTKPDVDIDIHMLDQEIATLAPLIDAHNEVLGKDKEGELKELEERKKFLAANGYSLQPKYSFPNSSNASFYDTNTELPLRTAPLMGKPASGPRMGKPATIQPPANRVYGRQPTTMGQTNSPYPSAYPLNASPYSTYNSYIGGANTSLYNPMLTRPPPPKLEVLVETITRIPTISSIVPFKAITSTFDSFEKAPICVFKSLDPPSAVPKIPIRRKDGLPRKPPRVQSFKEVPDQFKSKPSINISAMVTAVLKRNDKKGYTLGEIHEGIKELFPYYKFCPDGWQSMVTHNVRFNQIFKKVSSTGPESEWLWQIDEEYILEKEKVRKRQQELAVSKAKEAALKAVELRQRQRLDVPQYNALGRTYMNGETAYGSRYSSPTPTSNYSLQRPKSIAELASEIKRDGTYSSGKSPAYFHGQSSSYNSTISTPEPERPSGTTIKDQLAANRARASASPSPNPVSQSGSPPPTSLPAMNADTKKSLTYLQKELFTLYKARKLSYNTAVTTEIITKALATTIAQVNIIGSKAGCGDNALSFLVEKAPQQVSKILDIALTKSIKEKQAATSKLPSLDQSPQSTPGPSAQRTVETKIDTSSTNTESSKMKDTSGLSKPPSFSPGLSRPTFSGKPSGLAKPGALAKPPQFISNKPKRPTEDADEPKKMPRYGD</sequence>
<feature type="region of interest" description="Disordered" evidence="5">
    <location>
        <begin position="719"/>
        <end position="738"/>
    </location>
</feature>
<dbReference type="Gene3D" id="2.60.200.20">
    <property type="match status" value="1"/>
</dbReference>
<dbReference type="AlphaFoldDB" id="A0AA91PXT9"/>
<dbReference type="GO" id="GO:0003700">
    <property type="term" value="F:DNA-binding transcription factor activity"/>
    <property type="evidence" value="ECO:0007669"/>
    <property type="project" value="InterPro"/>
</dbReference>
<feature type="region of interest" description="Disordered" evidence="5">
    <location>
        <begin position="913"/>
        <end position="1014"/>
    </location>
</feature>
<dbReference type="EMBL" id="LYUB02000013">
    <property type="protein sequence ID" value="OVF07350.1"/>
    <property type="molecule type" value="Genomic_DNA"/>
</dbReference>
<dbReference type="CDD" id="cd22701">
    <property type="entry name" value="FHA_FKH1-like"/>
    <property type="match status" value="1"/>
</dbReference>
<gene>
    <name evidence="8" type="ORF">A9F13_13g00473</name>
</gene>
<dbReference type="GO" id="GO:0005634">
    <property type="term" value="C:nucleus"/>
    <property type="evidence" value="ECO:0007669"/>
    <property type="project" value="UniProtKB-SubCell"/>
</dbReference>
<dbReference type="InterPro" id="IPR000253">
    <property type="entry name" value="FHA_dom"/>
</dbReference>
<evidence type="ECO:0000256" key="4">
    <source>
        <dbReference type="SAM" id="Coils"/>
    </source>
</evidence>
<feature type="compositionally biased region" description="Polar residues" evidence="5">
    <location>
        <begin position="725"/>
        <end position="738"/>
    </location>
</feature>
<feature type="domain" description="Fork-head" evidence="7">
    <location>
        <begin position="590"/>
        <end position="680"/>
    </location>
</feature>
<dbReference type="SMART" id="SM00240">
    <property type="entry name" value="FHA"/>
    <property type="match status" value="1"/>
</dbReference>
<dbReference type="PRINTS" id="PR00053">
    <property type="entry name" value="FORKHEAD"/>
</dbReference>
<evidence type="ECO:0000313" key="9">
    <source>
        <dbReference type="Proteomes" id="UP000195602"/>
    </source>
</evidence>
<evidence type="ECO:0000256" key="5">
    <source>
        <dbReference type="SAM" id="MobiDB-lite"/>
    </source>
</evidence>
<feature type="compositionally biased region" description="Polar residues" evidence="5">
    <location>
        <begin position="1"/>
        <end position="22"/>
    </location>
</feature>
<feature type="compositionally biased region" description="Low complexity" evidence="5">
    <location>
        <begin position="794"/>
        <end position="804"/>
    </location>
</feature>
<keyword evidence="1 3" id="KW-0238">DNA-binding</keyword>
<evidence type="ECO:0000256" key="2">
    <source>
        <dbReference type="ARBA" id="ARBA00023242"/>
    </source>
</evidence>
<feature type="region of interest" description="Disordered" evidence="5">
    <location>
        <begin position="754"/>
        <end position="824"/>
    </location>
</feature>
<feature type="coiled-coil region" evidence="4">
    <location>
        <begin position="266"/>
        <end position="330"/>
    </location>
</feature>
<dbReference type="InterPro" id="IPR008984">
    <property type="entry name" value="SMAD_FHA_dom_sf"/>
</dbReference>
<dbReference type="Pfam" id="PF00250">
    <property type="entry name" value="Forkhead"/>
    <property type="match status" value="1"/>
</dbReference>
<dbReference type="PANTHER" id="PTHR21712:SF29">
    <property type="entry name" value="PRE-RRNA-PROCESSING PROTEIN FHL1"/>
    <property type="match status" value="1"/>
</dbReference>
<keyword evidence="4" id="KW-0175">Coiled coil</keyword>
<reference evidence="8 9" key="1">
    <citation type="submission" date="2017-04" db="EMBL/GenBank/DDBJ databases">
        <title>Draft genome of the yeast Clavispora lusitaniae type strain CBS 6936.</title>
        <authorList>
            <person name="Durrens P."/>
            <person name="Klopp C."/>
            <person name="Biteau N."/>
            <person name="Fitton-Ouhabi V."/>
            <person name="Dementhon K."/>
            <person name="Accoceberry I."/>
            <person name="Sherman D.J."/>
            <person name="Noel T."/>
        </authorList>
    </citation>
    <scope>NUCLEOTIDE SEQUENCE [LARGE SCALE GENOMIC DNA]</scope>
    <source>
        <strain evidence="8 9">CBS 6936</strain>
    </source>
</reference>
<dbReference type="InterPro" id="IPR036390">
    <property type="entry name" value="WH_DNA-bd_sf"/>
</dbReference>
<dbReference type="PANTHER" id="PTHR21712">
    <property type="entry name" value="PRE-RRNA-PROCESSING PROTEIN FHL1"/>
    <property type="match status" value="1"/>
</dbReference>
<proteinExistence type="predicted"/>
<dbReference type="GO" id="GO:0043565">
    <property type="term" value="F:sequence-specific DNA binding"/>
    <property type="evidence" value="ECO:0007669"/>
    <property type="project" value="InterPro"/>
</dbReference>
<feature type="domain" description="FHA" evidence="6">
    <location>
        <begin position="104"/>
        <end position="164"/>
    </location>
</feature>